<sequence>MTVHAGRQPRASVGAYADVLAGAPERIRAGVGDAALLAQTKPWLDALDAWGGSLHATLDGLRARLRSGTGEADCAEAAELAKRAAAYTTIPGTTRPQGRSGGRWCAGHVRPAGADDVTRAPGADDVTRAPGAESRSPGPPPRTVRTARTGRRIRPVRTVVASGPYGPPPPYQTRAAGGRR</sequence>
<evidence type="ECO:0000313" key="2">
    <source>
        <dbReference type="EMBL" id="MFF5899677.1"/>
    </source>
</evidence>
<proteinExistence type="predicted"/>
<comment type="caution">
    <text evidence="2">The sequence shown here is derived from an EMBL/GenBank/DDBJ whole genome shotgun (WGS) entry which is preliminary data.</text>
</comment>
<dbReference type="RefSeq" id="WP_387906940.1">
    <property type="nucleotide sequence ID" value="NZ_JBIBEG010000009.1"/>
</dbReference>
<evidence type="ECO:0000313" key="3">
    <source>
        <dbReference type="Proteomes" id="UP001602322"/>
    </source>
</evidence>
<feature type="region of interest" description="Disordered" evidence="1">
    <location>
        <begin position="91"/>
        <end position="180"/>
    </location>
</feature>
<protein>
    <recommendedName>
        <fullName evidence="4">Excreted virulence factor EspC (Type VII ESX diderm)</fullName>
    </recommendedName>
</protein>
<dbReference type="Proteomes" id="UP001602322">
    <property type="component" value="Unassembled WGS sequence"/>
</dbReference>
<gene>
    <name evidence="2" type="ORF">ACFY8O_27630</name>
</gene>
<keyword evidence="3" id="KW-1185">Reference proteome</keyword>
<reference evidence="2 3" key="1">
    <citation type="submission" date="2024-10" db="EMBL/GenBank/DDBJ databases">
        <title>The Natural Products Discovery Center: Release of the First 8490 Sequenced Strains for Exploring Actinobacteria Biosynthetic Diversity.</title>
        <authorList>
            <person name="Kalkreuter E."/>
            <person name="Kautsar S.A."/>
            <person name="Yang D."/>
            <person name="Bader C.D."/>
            <person name="Teijaro C.N."/>
            <person name="Fluegel L."/>
            <person name="Davis C.M."/>
            <person name="Simpson J.R."/>
            <person name="Lauterbach L."/>
            <person name="Steele A.D."/>
            <person name="Gui C."/>
            <person name="Meng S."/>
            <person name="Li G."/>
            <person name="Viehrig K."/>
            <person name="Ye F."/>
            <person name="Su P."/>
            <person name="Kiefer A.F."/>
            <person name="Nichols A."/>
            <person name="Cepeda A.J."/>
            <person name="Yan W."/>
            <person name="Fan B."/>
            <person name="Jiang Y."/>
            <person name="Adhikari A."/>
            <person name="Zheng C.-J."/>
            <person name="Schuster L."/>
            <person name="Cowan T.M."/>
            <person name="Smanski M.J."/>
            <person name="Chevrette M.G."/>
            <person name="De Carvalho L.P.S."/>
            <person name="Shen B."/>
        </authorList>
    </citation>
    <scope>NUCLEOTIDE SEQUENCE [LARGE SCALE GENOMIC DNA]</scope>
    <source>
        <strain evidence="2 3">NPDC012540</strain>
    </source>
</reference>
<accession>A0ABW6XD56</accession>
<dbReference type="Gene3D" id="1.20.58.460">
    <property type="entry name" value="Hyaluronidase post-catalytic domain-like"/>
    <property type="match status" value="1"/>
</dbReference>
<evidence type="ECO:0000256" key="1">
    <source>
        <dbReference type="SAM" id="MobiDB-lite"/>
    </source>
</evidence>
<name>A0ABW6XD56_9ACTN</name>
<evidence type="ECO:0008006" key="4">
    <source>
        <dbReference type="Google" id="ProtNLM"/>
    </source>
</evidence>
<organism evidence="2 3">
    <name type="scientific">Streptomyces argenteolus</name>
    <dbReference type="NCBI Taxonomy" id="67274"/>
    <lineage>
        <taxon>Bacteria</taxon>
        <taxon>Bacillati</taxon>
        <taxon>Actinomycetota</taxon>
        <taxon>Actinomycetes</taxon>
        <taxon>Kitasatosporales</taxon>
        <taxon>Streptomycetaceae</taxon>
        <taxon>Streptomyces</taxon>
    </lineage>
</organism>
<dbReference type="EMBL" id="JBIBEG010000009">
    <property type="protein sequence ID" value="MFF5899677.1"/>
    <property type="molecule type" value="Genomic_DNA"/>
</dbReference>